<organism evidence="1">
    <name type="scientific">hydrothermal vent metagenome</name>
    <dbReference type="NCBI Taxonomy" id="652676"/>
    <lineage>
        <taxon>unclassified sequences</taxon>
        <taxon>metagenomes</taxon>
        <taxon>ecological metagenomes</taxon>
    </lineage>
</organism>
<accession>A0A160VFK6</accession>
<proteinExistence type="predicted"/>
<reference evidence="1" key="1">
    <citation type="submission" date="2015-10" db="EMBL/GenBank/DDBJ databases">
        <authorList>
            <person name="Gilbert D.G."/>
        </authorList>
    </citation>
    <scope>NUCLEOTIDE SEQUENCE</scope>
</reference>
<protein>
    <submittedName>
        <fullName evidence="1">Uncharacterized protein</fullName>
    </submittedName>
</protein>
<dbReference type="AlphaFoldDB" id="A0A160VFK6"/>
<evidence type="ECO:0000313" key="1">
    <source>
        <dbReference type="EMBL" id="CUV09335.1"/>
    </source>
</evidence>
<name>A0A160VFK6_9ZZZZ</name>
<sequence>MVVSLRFHYSQTKIYRIVLDNIPWCALDAVHGIYTYPTKV</sequence>
<dbReference type="EMBL" id="FAXC01000218">
    <property type="protein sequence ID" value="CUV09335.1"/>
    <property type="molecule type" value="Genomic_DNA"/>
</dbReference>
<gene>
    <name evidence="1" type="ORF">MGWOODY_Mmi36</name>
</gene>